<dbReference type="AlphaFoldDB" id="A0A2W5KWS7"/>
<dbReference type="InterPro" id="IPR036388">
    <property type="entry name" value="WH-like_DNA-bd_sf"/>
</dbReference>
<evidence type="ECO:0000256" key="1">
    <source>
        <dbReference type="SAM" id="MobiDB-lite"/>
    </source>
</evidence>
<feature type="compositionally biased region" description="Gly residues" evidence="1">
    <location>
        <begin position="1"/>
        <end position="19"/>
    </location>
</feature>
<dbReference type="PANTHER" id="PTHR43252:SF7">
    <property type="entry name" value="TRANSCRIPTIONAL REGULATOR YQJI"/>
    <property type="match status" value="1"/>
</dbReference>
<evidence type="ECO:0000259" key="2">
    <source>
        <dbReference type="Pfam" id="PF03551"/>
    </source>
</evidence>
<dbReference type="Gene3D" id="1.10.10.10">
    <property type="entry name" value="Winged helix-like DNA-binding domain superfamily/Winged helix DNA-binding domain"/>
    <property type="match status" value="1"/>
</dbReference>
<dbReference type="Proteomes" id="UP000248597">
    <property type="component" value="Unassembled WGS sequence"/>
</dbReference>
<dbReference type="EMBL" id="QFPJ01000029">
    <property type="protein sequence ID" value="PZQ21472.1"/>
    <property type="molecule type" value="Genomic_DNA"/>
</dbReference>
<comment type="caution">
    <text evidence="3">The sequence shown here is derived from an EMBL/GenBank/DDBJ whole genome shotgun (WGS) entry which is preliminary data.</text>
</comment>
<evidence type="ECO:0000313" key="3">
    <source>
        <dbReference type="EMBL" id="PZQ21472.1"/>
    </source>
</evidence>
<dbReference type="PANTHER" id="PTHR43252">
    <property type="entry name" value="TRANSCRIPTIONAL REGULATOR YQJI"/>
    <property type="match status" value="1"/>
</dbReference>
<name>A0A2W5KWS7_SPHMC</name>
<proteinExistence type="predicted"/>
<dbReference type="Pfam" id="PF03551">
    <property type="entry name" value="PadR"/>
    <property type="match status" value="1"/>
</dbReference>
<feature type="domain" description="Transcription regulator PadR N-terminal" evidence="2">
    <location>
        <begin position="44"/>
        <end position="113"/>
    </location>
</feature>
<reference evidence="3 4" key="1">
    <citation type="submission" date="2017-08" db="EMBL/GenBank/DDBJ databases">
        <title>Infants hospitalized years apart are colonized by the same room-sourced microbial strains.</title>
        <authorList>
            <person name="Brooks B."/>
            <person name="Olm M.R."/>
            <person name="Firek B.A."/>
            <person name="Baker R."/>
            <person name="Thomas B.C."/>
            <person name="Morowitz M.J."/>
            <person name="Banfield J.F."/>
        </authorList>
    </citation>
    <scope>NUCLEOTIDE SEQUENCE [LARGE SCALE GENOMIC DNA]</scope>
    <source>
        <strain evidence="3">S2_005_003_R2_47</strain>
    </source>
</reference>
<dbReference type="InterPro" id="IPR005149">
    <property type="entry name" value="Tscrpt_reg_PadR_N"/>
</dbReference>
<feature type="compositionally biased region" description="Basic and acidic residues" evidence="1">
    <location>
        <begin position="21"/>
        <end position="31"/>
    </location>
</feature>
<accession>A0A2W5KWS7</accession>
<dbReference type="SUPFAM" id="SSF46785">
    <property type="entry name" value="Winged helix' DNA-binding domain"/>
    <property type="match status" value="1"/>
</dbReference>
<sequence>MHRGGRGFGHGFGGRGSAGRHGHDDDGRGRRRRMFDSGELRLVLLKLIADEARHGYDLIRQIEELTGGAYTPSPGVIYPTLTLLDDMGLIEAQQSDGARKLFAVTDAGITELDENRESAERLILRLSEIGAERKRTDSASVRRAMGNLRAVLMNRLGDRDIDEATLHDVVALIDEAAQKIERL</sequence>
<protein>
    <submittedName>
        <fullName evidence="3">PadR family transcriptional regulator</fullName>
    </submittedName>
</protein>
<evidence type="ECO:0000313" key="4">
    <source>
        <dbReference type="Proteomes" id="UP000248597"/>
    </source>
</evidence>
<organism evidence="3 4">
    <name type="scientific">Sphingopyxis macrogoltabida</name>
    <name type="common">Sphingomonas macrogoltabidus</name>
    <dbReference type="NCBI Taxonomy" id="33050"/>
    <lineage>
        <taxon>Bacteria</taxon>
        <taxon>Pseudomonadati</taxon>
        <taxon>Pseudomonadota</taxon>
        <taxon>Alphaproteobacteria</taxon>
        <taxon>Sphingomonadales</taxon>
        <taxon>Sphingomonadaceae</taxon>
        <taxon>Sphingopyxis</taxon>
    </lineage>
</organism>
<dbReference type="InterPro" id="IPR036390">
    <property type="entry name" value="WH_DNA-bd_sf"/>
</dbReference>
<feature type="region of interest" description="Disordered" evidence="1">
    <location>
        <begin position="1"/>
        <end position="31"/>
    </location>
</feature>
<gene>
    <name evidence="3" type="ORF">DI569_11855</name>
</gene>